<dbReference type="EMBL" id="CADCUV010000058">
    <property type="protein sequence ID" value="CAA9404002.1"/>
    <property type="molecule type" value="Genomic_DNA"/>
</dbReference>
<organism evidence="2">
    <name type="scientific">uncultured Rubrobacteraceae bacterium</name>
    <dbReference type="NCBI Taxonomy" id="349277"/>
    <lineage>
        <taxon>Bacteria</taxon>
        <taxon>Bacillati</taxon>
        <taxon>Actinomycetota</taxon>
        <taxon>Rubrobacteria</taxon>
        <taxon>Rubrobacterales</taxon>
        <taxon>Rubrobacteraceae</taxon>
        <taxon>environmental samples</taxon>
    </lineage>
</organism>
<feature type="compositionally biased region" description="Basic and acidic residues" evidence="1">
    <location>
        <begin position="24"/>
        <end position="43"/>
    </location>
</feature>
<proteinExistence type="predicted"/>
<dbReference type="AlphaFoldDB" id="A0A6J4P496"/>
<sequence>MLGGVEGAPLARIEDQLREEVGESWRTDGEVLKGRNATRREHGLPLIGETGSRPTPETSEKRPLWRRVLGR</sequence>
<evidence type="ECO:0000256" key="1">
    <source>
        <dbReference type="SAM" id="MobiDB-lite"/>
    </source>
</evidence>
<reference evidence="2" key="1">
    <citation type="submission" date="2020-02" db="EMBL/GenBank/DDBJ databases">
        <authorList>
            <person name="Meier V. D."/>
        </authorList>
    </citation>
    <scope>NUCLEOTIDE SEQUENCE</scope>
    <source>
        <strain evidence="2">AVDCRST_MAG22</strain>
    </source>
</reference>
<feature type="region of interest" description="Disordered" evidence="1">
    <location>
        <begin position="24"/>
        <end position="71"/>
    </location>
</feature>
<accession>A0A6J4P496</accession>
<name>A0A6J4P496_9ACTN</name>
<gene>
    <name evidence="2" type="ORF">AVDCRST_MAG22-1431</name>
</gene>
<protein>
    <submittedName>
        <fullName evidence="2">Uncharacterized protein</fullName>
    </submittedName>
</protein>
<evidence type="ECO:0000313" key="2">
    <source>
        <dbReference type="EMBL" id="CAA9404002.1"/>
    </source>
</evidence>